<name>A0A7I4EXN9_PHYPA</name>
<organism evidence="2 3">
    <name type="scientific">Physcomitrium patens</name>
    <name type="common">Spreading-leaved earth moss</name>
    <name type="synonym">Physcomitrella patens</name>
    <dbReference type="NCBI Taxonomy" id="3218"/>
    <lineage>
        <taxon>Eukaryota</taxon>
        <taxon>Viridiplantae</taxon>
        <taxon>Streptophyta</taxon>
        <taxon>Embryophyta</taxon>
        <taxon>Bryophyta</taxon>
        <taxon>Bryophytina</taxon>
        <taxon>Bryopsida</taxon>
        <taxon>Funariidae</taxon>
        <taxon>Funariales</taxon>
        <taxon>Funariaceae</taxon>
        <taxon>Physcomitrium</taxon>
    </lineage>
</organism>
<proteinExistence type="predicted"/>
<sequence>MLHEQRAQRSGDAPSSSEGISGGGGARRRGTTRVNDFSVDVKTRHHTASFLPSSLPSHAESSSSSSSSSATRRSWLEQYAAAVAQRPPAPIASPPYPRFAILLPSLSCRPLNLNPLASLSCTPAALCCAWRTYPILSSPASALPRSPFLPRTQACSSSPFPPRLHPRSPRRVSTWG</sequence>
<dbReference type="AlphaFoldDB" id="A0A7I4EXN9"/>
<evidence type="ECO:0000313" key="2">
    <source>
        <dbReference type="EnsemblPlants" id="PAC:32977388.CDS.1"/>
    </source>
</evidence>
<feature type="region of interest" description="Disordered" evidence="1">
    <location>
        <begin position="1"/>
        <end position="70"/>
    </location>
</feature>
<feature type="compositionally biased region" description="Low complexity" evidence="1">
    <location>
        <begin position="51"/>
        <end position="70"/>
    </location>
</feature>
<keyword evidence="3" id="KW-1185">Reference proteome</keyword>
<dbReference type="EnsemblPlants" id="Pp3c6_920V3.3">
    <property type="protein sequence ID" value="PAC:32977388.CDS.1"/>
    <property type="gene ID" value="Pp3c6_920"/>
</dbReference>
<evidence type="ECO:0000313" key="3">
    <source>
        <dbReference type="Proteomes" id="UP000006727"/>
    </source>
</evidence>
<reference evidence="2 3" key="1">
    <citation type="journal article" date="2008" name="Science">
        <title>The Physcomitrella genome reveals evolutionary insights into the conquest of land by plants.</title>
        <authorList>
            <person name="Rensing S."/>
            <person name="Lang D."/>
            <person name="Zimmer A."/>
            <person name="Terry A."/>
            <person name="Salamov A."/>
            <person name="Shapiro H."/>
            <person name="Nishiyama T."/>
            <person name="Perroud P.-F."/>
            <person name="Lindquist E."/>
            <person name="Kamisugi Y."/>
            <person name="Tanahashi T."/>
            <person name="Sakakibara K."/>
            <person name="Fujita T."/>
            <person name="Oishi K."/>
            <person name="Shin-I T."/>
            <person name="Kuroki Y."/>
            <person name="Toyoda A."/>
            <person name="Suzuki Y."/>
            <person name="Hashimoto A."/>
            <person name="Yamaguchi K."/>
            <person name="Sugano A."/>
            <person name="Kohara Y."/>
            <person name="Fujiyama A."/>
            <person name="Anterola A."/>
            <person name="Aoki S."/>
            <person name="Ashton N."/>
            <person name="Barbazuk W.B."/>
            <person name="Barker E."/>
            <person name="Bennetzen J."/>
            <person name="Bezanilla M."/>
            <person name="Blankenship R."/>
            <person name="Cho S.H."/>
            <person name="Dutcher S."/>
            <person name="Estelle M."/>
            <person name="Fawcett J.A."/>
            <person name="Gundlach H."/>
            <person name="Hanada K."/>
            <person name="Heyl A."/>
            <person name="Hicks K.A."/>
            <person name="Hugh J."/>
            <person name="Lohr M."/>
            <person name="Mayer K."/>
            <person name="Melkozernov A."/>
            <person name="Murata T."/>
            <person name="Nelson D."/>
            <person name="Pils B."/>
            <person name="Prigge M."/>
            <person name="Reiss B."/>
            <person name="Renner T."/>
            <person name="Rombauts S."/>
            <person name="Rushton P."/>
            <person name="Sanderfoot A."/>
            <person name="Schween G."/>
            <person name="Shiu S.-H."/>
            <person name="Stueber K."/>
            <person name="Theodoulou F.L."/>
            <person name="Tu H."/>
            <person name="Van de Peer Y."/>
            <person name="Verrier P.J."/>
            <person name="Waters E."/>
            <person name="Wood A."/>
            <person name="Yang L."/>
            <person name="Cove D."/>
            <person name="Cuming A."/>
            <person name="Hasebe M."/>
            <person name="Lucas S."/>
            <person name="Mishler D.B."/>
            <person name="Reski R."/>
            <person name="Grigoriev I."/>
            <person name="Quatrano R.S."/>
            <person name="Boore J.L."/>
        </authorList>
    </citation>
    <scope>NUCLEOTIDE SEQUENCE [LARGE SCALE GENOMIC DNA]</scope>
    <source>
        <strain evidence="2 3">cv. Gransden 2004</strain>
    </source>
</reference>
<reference evidence="2 3" key="2">
    <citation type="journal article" date="2018" name="Plant J.">
        <title>The Physcomitrella patens chromosome-scale assembly reveals moss genome structure and evolution.</title>
        <authorList>
            <person name="Lang D."/>
            <person name="Ullrich K.K."/>
            <person name="Murat F."/>
            <person name="Fuchs J."/>
            <person name="Jenkins J."/>
            <person name="Haas F.B."/>
            <person name="Piednoel M."/>
            <person name="Gundlach H."/>
            <person name="Van Bel M."/>
            <person name="Meyberg R."/>
            <person name="Vives C."/>
            <person name="Morata J."/>
            <person name="Symeonidi A."/>
            <person name="Hiss M."/>
            <person name="Muchero W."/>
            <person name="Kamisugi Y."/>
            <person name="Saleh O."/>
            <person name="Blanc G."/>
            <person name="Decker E.L."/>
            <person name="van Gessel N."/>
            <person name="Grimwood J."/>
            <person name="Hayes R.D."/>
            <person name="Graham S.W."/>
            <person name="Gunter L.E."/>
            <person name="McDaniel S.F."/>
            <person name="Hoernstein S.N.W."/>
            <person name="Larsson A."/>
            <person name="Li F.W."/>
            <person name="Perroud P.F."/>
            <person name="Phillips J."/>
            <person name="Ranjan P."/>
            <person name="Rokshar D.S."/>
            <person name="Rothfels C.J."/>
            <person name="Schneider L."/>
            <person name="Shu S."/>
            <person name="Stevenson D.W."/>
            <person name="Thummler F."/>
            <person name="Tillich M."/>
            <person name="Villarreal Aguilar J.C."/>
            <person name="Widiez T."/>
            <person name="Wong G.K."/>
            <person name="Wymore A."/>
            <person name="Zhang Y."/>
            <person name="Zimmer A.D."/>
            <person name="Quatrano R.S."/>
            <person name="Mayer K.F.X."/>
            <person name="Goodstein D."/>
            <person name="Casacuberta J.M."/>
            <person name="Vandepoele K."/>
            <person name="Reski R."/>
            <person name="Cuming A.C."/>
            <person name="Tuskan G.A."/>
            <person name="Maumus F."/>
            <person name="Salse J."/>
            <person name="Schmutz J."/>
            <person name="Rensing S.A."/>
        </authorList>
    </citation>
    <scope>NUCLEOTIDE SEQUENCE [LARGE SCALE GENOMIC DNA]</scope>
    <source>
        <strain evidence="2 3">cv. Gransden 2004</strain>
    </source>
</reference>
<accession>A0A7I4EXN9</accession>
<evidence type="ECO:0000256" key="1">
    <source>
        <dbReference type="SAM" id="MobiDB-lite"/>
    </source>
</evidence>
<dbReference type="EMBL" id="ABEU02000006">
    <property type="status" value="NOT_ANNOTATED_CDS"/>
    <property type="molecule type" value="Genomic_DNA"/>
</dbReference>
<dbReference type="Proteomes" id="UP000006727">
    <property type="component" value="Chromosome 6"/>
</dbReference>
<reference evidence="2" key="3">
    <citation type="submission" date="2020-12" db="UniProtKB">
        <authorList>
            <consortium name="EnsemblPlants"/>
        </authorList>
    </citation>
    <scope>IDENTIFICATION</scope>
</reference>
<protein>
    <submittedName>
        <fullName evidence="2">Uncharacterized protein</fullName>
    </submittedName>
</protein>
<feature type="region of interest" description="Disordered" evidence="1">
    <location>
        <begin position="154"/>
        <end position="176"/>
    </location>
</feature>
<dbReference type="Gramene" id="Pp3c6_920V3.3">
    <property type="protein sequence ID" value="PAC:32977388.CDS.1"/>
    <property type="gene ID" value="Pp3c6_920"/>
</dbReference>